<gene>
    <name evidence="2" type="primary">Dsec\GM12343</name>
    <name evidence="2" type="ORF">Dsec_GM12343</name>
</gene>
<feature type="region of interest" description="Disordered" evidence="1">
    <location>
        <begin position="108"/>
        <end position="129"/>
    </location>
</feature>
<protein>
    <submittedName>
        <fullName evidence="2">GM12343</fullName>
    </submittedName>
</protein>
<keyword evidence="3" id="KW-1185">Reference proteome</keyword>
<name>B4I0Z5_DROSE</name>
<dbReference type="Proteomes" id="UP000001292">
    <property type="component" value="Unassembled WGS sequence"/>
</dbReference>
<organism evidence="3">
    <name type="scientific">Drosophila sechellia</name>
    <name type="common">Fruit fly</name>
    <dbReference type="NCBI Taxonomy" id="7238"/>
    <lineage>
        <taxon>Eukaryota</taxon>
        <taxon>Metazoa</taxon>
        <taxon>Ecdysozoa</taxon>
        <taxon>Arthropoda</taxon>
        <taxon>Hexapoda</taxon>
        <taxon>Insecta</taxon>
        <taxon>Pterygota</taxon>
        <taxon>Neoptera</taxon>
        <taxon>Endopterygota</taxon>
        <taxon>Diptera</taxon>
        <taxon>Brachycera</taxon>
        <taxon>Muscomorpha</taxon>
        <taxon>Ephydroidea</taxon>
        <taxon>Drosophilidae</taxon>
        <taxon>Drosophila</taxon>
        <taxon>Sophophora</taxon>
    </lineage>
</organism>
<evidence type="ECO:0000313" key="2">
    <source>
        <dbReference type="EMBL" id="EDW53176.1"/>
    </source>
</evidence>
<evidence type="ECO:0000313" key="3">
    <source>
        <dbReference type="Proteomes" id="UP000001292"/>
    </source>
</evidence>
<sequence>MDLHVLLNSAYDKQTSSPSKSPTKCEQRTVHNHLGAGSAHVLVAIGSVFAHPGDAAEARNSEILPLESRQGVAGWEKRDFRPSAVSVSLTPTTPHRVCLAARAVRAATAATPAPPAPLPPRSACRSEQQ</sequence>
<dbReference type="AlphaFoldDB" id="B4I0Z5"/>
<dbReference type="HOGENOM" id="CLU_1951034_0_0_1"/>
<evidence type="ECO:0000256" key="1">
    <source>
        <dbReference type="SAM" id="MobiDB-lite"/>
    </source>
</evidence>
<proteinExistence type="predicted"/>
<reference evidence="2 3" key="1">
    <citation type="journal article" date="2007" name="Nature">
        <title>Evolution of genes and genomes on the Drosophila phylogeny.</title>
        <authorList>
            <consortium name="Drosophila 12 Genomes Consortium"/>
            <person name="Clark A.G."/>
            <person name="Eisen M.B."/>
            <person name="Smith D.R."/>
            <person name="Bergman C.M."/>
            <person name="Oliver B."/>
            <person name="Markow T.A."/>
            <person name="Kaufman T.C."/>
            <person name="Kellis M."/>
            <person name="Gelbart W."/>
            <person name="Iyer V.N."/>
            <person name="Pollard D.A."/>
            <person name="Sackton T.B."/>
            <person name="Larracuente A.M."/>
            <person name="Singh N.D."/>
            <person name="Abad J.P."/>
            <person name="Abt D.N."/>
            <person name="Adryan B."/>
            <person name="Aguade M."/>
            <person name="Akashi H."/>
            <person name="Anderson W.W."/>
            <person name="Aquadro C.F."/>
            <person name="Ardell D.H."/>
            <person name="Arguello R."/>
            <person name="Artieri C.G."/>
            <person name="Barbash D.A."/>
            <person name="Barker D."/>
            <person name="Barsanti P."/>
            <person name="Batterham P."/>
            <person name="Batzoglou S."/>
            <person name="Begun D."/>
            <person name="Bhutkar A."/>
            <person name="Blanco E."/>
            <person name="Bosak S.A."/>
            <person name="Bradley R.K."/>
            <person name="Brand A.D."/>
            <person name="Brent M.R."/>
            <person name="Brooks A.N."/>
            <person name="Brown R.H."/>
            <person name="Butlin R.K."/>
            <person name="Caggese C."/>
            <person name="Calvi B.R."/>
            <person name="Bernardo de Carvalho A."/>
            <person name="Caspi A."/>
            <person name="Castrezana S."/>
            <person name="Celniker S.E."/>
            <person name="Chang J.L."/>
            <person name="Chapple C."/>
            <person name="Chatterji S."/>
            <person name="Chinwalla A."/>
            <person name="Civetta A."/>
            <person name="Clifton S.W."/>
            <person name="Comeron J.M."/>
            <person name="Costello J.C."/>
            <person name="Coyne J.A."/>
            <person name="Daub J."/>
            <person name="David R.G."/>
            <person name="Delcher A.L."/>
            <person name="Delehaunty K."/>
            <person name="Do C.B."/>
            <person name="Ebling H."/>
            <person name="Edwards K."/>
            <person name="Eickbush T."/>
            <person name="Evans J.D."/>
            <person name="Filipski A."/>
            <person name="Findeiss S."/>
            <person name="Freyhult E."/>
            <person name="Fulton L."/>
            <person name="Fulton R."/>
            <person name="Garcia A.C."/>
            <person name="Gardiner A."/>
            <person name="Garfield D.A."/>
            <person name="Garvin B.E."/>
            <person name="Gibson G."/>
            <person name="Gilbert D."/>
            <person name="Gnerre S."/>
            <person name="Godfrey J."/>
            <person name="Good R."/>
            <person name="Gotea V."/>
            <person name="Gravely B."/>
            <person name="Greenberg A.J."/>
            <person name="Griffiths-Jones S."/>
            <person name="Gross S."/>
            <person name="Guigo R."/>
            <person name="Gustafson E.A."/>
            <person name="Haerty W."/>
            <person name="Hahn M.W."/>
            <person name="Halligan D.L."/>
            <person name="Halpern A.L."/>
            <person name="Halter G.M."/>
            <person name="Han M.V."/>
            <person name="Heger A."/>
            <person name="Hillier L."/>
            <person name="Hinrichs A.S."/>
            <person name="Holmes I."/>
            <person name="Hoskins R.A."/>
            <person name="Hubisz M.J."/>
            <person name="Hultmark D."/>
            <person name="Huntley M.A."/>
            <person name="Jaffe D.B."/>
            <person name="Jagadeeshan S."/>
            <person name="Jeck W.R."/>
            <person name="Johnson J."/>
            <person name="Jones C.D."/>
            <person name="Jordan W.C."/>
            <person name="Karpen G.H."/>
            <person name="Kataoka E."/>
            <person name="Keightley P.D."/>
            <person name="Kheradpour P."/>
            <person name="Kirkness E.F."/>
            <person name="Koerich L.B."/>
            <person name="Kristiansen K."/>
            <person name="Kudrna D."/>
            <person name="Kulathinal R.J."/>
            <person name="Kumar S."/>
            <person name="Kwok R."/>
            <person name="Lander E."/>
            <person name="Langley C.H."/>
            <person name="Lapoint R."/>
            <person name="Lazzaro B.P."/>
            <person name="Lee S.J."/>
            <person name="Levesque L."/>
            <person name="Li R."/>
            <person name="Lin C.F."/>
            <person name="Lin M.F."/>
            <person name="Lindblad-Toh K."/>
            <person name="Llopart A."/>
            <person name="Long M."/>
            <person name="Low L."/>
            <person name="Lozovsky E."/>
            <person name="Lu J."/>
            <person name="Luo M."/>
            <person name="Machado C.A."/>
            <person name="Makalowski W."/>
            <person name="Marzo M."/>
            <person name="Matsuda M."/>
            <person name="Matzkin L."/>
            <person name="McAllister B."/>
            <person name="McBride C.S."/>
            <person name="McKernan B."/>
            <person name="McKernan K."/>
            <person name="Mendez-Lago M."/>
            <person name="Minx P."/>
            <person name="Mollenhauer M.U."/>
            <person name="Montooth K."/>
            <person name="Mount S.M."/>
            <person name="Mu X."/>
            <person name="Myers E."/>
            <person name="Negre B."/>
            <person name="Newfeld S."/>
            <person name="Nielsen R."/>
            <person name="Noor M.A."/>
            <person name="O'Grady P."/>
            <person name="Pachter L."/>
            <person name="Papaceit M."/>
            <person name="Parisi M.J."/>
            <person name="Parisi M."/>
            <person name="Parts L."/>
            <person name="Pedersen J.S."/>
            <person name="Pesole G."/>
            <person name="Phillippy A.M."/>
            <person name="Ponting C.P."/>
            <person name="Pop M."/>
            <person name="Porcelli D."/>
            <person name="Powell J.R."/>
            <person name="Prohaska S."/>
            <person name="Pruitt K."/>
            <person name="Puig M."/>
            <person name="Quesneville H."/>
            <person name="Ram K.R."/>
            <person name="Rand D."/>
            <person name="Rasmussen M.D."/>
            <person name="Reed L.K."/>
            <person name="Reenan R."/>
            <person name="Reily A."/>
            <person name="Remington K.A."/>
            <person name="Rieger T.T."/>
            <person name="Ritchie M.G."/>
            <person name="Robin C."/>
            <person name="Rogers Y.H."/>
            <person name="Rohde C."/>
            <person name="Rozas J."/>
            <person name="Rubenfield M.J."/>
            <person name="Ruiz A."/>
            <person name="Russo S."/>
            <person name="Salzberg S.L."/>
            <person name="Sanchez-Gracia A."/>
            <person name="Saranga D.J."/>
            <person name="Sato H."/>
            <person name="Schaeffer S.W."/>
            <person name="Schatz M.C."/>
            <person name="Schlenke T."/>
            <person name="Schwartz R."/>
            <person name="Segarra C."/>
            <person name="Singh R.S."/>
            <person name="Sirot L."/>
            <person name="Sirota M."/>
            <person name="Sisneros N.B."/>
            <person name="Smith C.D."/>
            <person name="Smith T.F."/>
            <person name="Spieth J."/>
            <person name="Stage D.E."/>
            <person name="Stark A."/>
            <person name="Stephan W."/>
            <person name="Strausberg R.L."/>
            <person name="Strempel S."/>
            <person name="Sturgill D."/>
            <person name="Sutton G."/>
            <person name="Sutton G.G."/>
            <person name="Tao W."/>
            <person name="Teichmann S."/>
            <person name="Tobari Y.N."/>
            <person name="Tomimura Y."/>
            <person name="Tsolas J.M."/>
            <person name="Valente V.L."/>
            <person name="Venter E."/>
            <person name="Venter J.C."/>
            <person name="Vicario S."/>
            <person name="Vieira F.G."/>
            <person name="Vilella A.J."/>
            <person name="Villasante A."/>
            <person name="Walenz B."/>
            <person name="Wang J."/>
            <person name="Wasserman M."/>
            <person name="Watts T."/>
            <person name="Wilson D."/>
            <person name="Wilson R.K."/>
            <person name="Wing R.A."/>
            <person name="Wolfner M.F."/>
            <person name="Wong A."/>
            <person name="Wong G.K."/>
            <person name="Wu C.I."/>
            <person name="Wu G."/>
            <person name="Yamamoto D."/>
            <person name="Yang H.P."/>
            <person name="Yang S.P."/>
            <person name="Yorke J.A."/>
            <person name="Yoshida K."/>
            <person name="Zdobnov E."/>
            <person name="Zhang P."/>
            <person name="Zhang Y."/>
            <person name="Zimin A.V."/>
            <person name="Baldwin J."/>
            <person name="Abdouelleil A."/>
            <person name="Abdulkadir J."/>
            <person name="Abebe A."/>
            <person name="Abera B."/>
            <person name="Abreu J."/>
            <person name="Acer S.C."/>
            <person name="Aftuck L."/>
            <person name="Alexander A."/>
            <person name="An P."/>
            <person name="Anderson E."/>
            <person name="Anderson S."/>
            <person name="Arachi H."/>
            <person name="Azer M."/>
            <person name="Bachantsang P."/>
            <person name="Barry A."/>
            <person name="Bayul T."/>
            <person name="Berlin A."/>
            <person name="Bessette D."/>
            <person name="Bloom T."/>
            <person name="Blye J."/>
            <person name="Boguslavskiy L."/>
            <person name="Bonnet C."/>
            <person name="Boukhgalter B."/>
            <person name="Bourzgui I."/>
            <person name="Brown A."/>
            <person name="Cahill P."/>
            <person name="Channer S."/>
            <person name="Cheshatsang Y."/>
            <person name="Chuda L."/>
            <person name="Citroen M."/>
            <person name="Collymore A."/>
            <person name="Cooke P."/>
            <person name="Costello M."/>
            <person name="D'Aco K."/>
            <person name="Daza R."/>
            <person name="De Haan G."/>
            <person name="DeGray S."/>
            <person name="DeMaso C."/>
            <person name="Dhargay N."/>
            <person name="Dooley K."/>
            <person name="Dooley E."/>
            <person name="Doricent M."/>
            <person name="Dorje P."/>
            <person name="Dorjee K."/>
            <person name="Dupes A."/>
            <person name="Elong R."/>
            <person name="Falk J."/>
            <person name="Farina A."/>
            <person name="Faro S."/>
            <person name="Ferguson D."/>
            <person name="Fisher S."/>
            <person name="Foley C.D."/>
            <person name="Franke A."/>
            <person name="Friedrich D."/>
            <person name="Gadbois L."/>
            <person name="Gearin G."/>
            <person name="Gearin C.R."/>
            <person name="Giannoukos G."/>
            <person name="Goode T."/>
            <person name="Graham J."/>
            <person name="Grandbois E."/>
            <person name="Grewal S."/>
            <person name="Gyaltsen K."/>
            <person name="Hafez N."/>
            <person name="Hagos B."/>
            <person name="Hall J."/>
            <person name="Henson C."/>
            <person name="Hollinger A."/>
            <person name="Honan T."/>
            <person name="Huard M.D."/>
            <person name="Hughes L."/>
            <person name="Hurhula B."/>
            <person name="Husby M.E."/>
            <person name="Kamat A."/>
            <person name="Kanga B."/>
            <person name="Kashin S."/>
            <person name="Khazanovich D."/>
            <person name="Kisner P."/>
            <person name="Lance K."/>
            <person name="Lara M."/>
            <person name="Lee W."/>
            <person name="Lennon N."/>
            <person name="Letendre F."/>
            <person name="LeVine R."/>
            <person name="Lipovsky A."/>
            <person name="Liu X."/>
            <person name="Liu J."/>
            <person name="Liu S."/>
            <person name="Lokyitsang T."/>
            <person name="Lokyitsang Y."/>
            <person name="Lubonja R."/>
            <person name="Lui A."/>
            <person name="MacDonald P."/>
            <person name="Magnisalis V."/>
            <person name="Maru K."/>
            <person name="Matthews C."/>
            <person name="McCusker W."/>
            <person name="McDonough S."/>
            <person name="Mehta T."/>
            <person name="Meldrim J."/>
            <person name="Meneus L."/>
            <person name="Mihai O."/>
            <person name="Mihalev A."/>
            <person name="Mihova T."/>
            <person name="Mittelman R."/>
            <person name="Mlenga V."/>
            <person name="Montmayeur A."/>
            <person name="Mulrain L."/>
            <person name="Navidi A."/>
            <person name="Naylor J."/>
            <person name="Negash T."/>
            <person name="Nguyen T."/>
            <person name="Nguyen N."/>
            <person name="Nicol R."/>
            <person name="Norbu C."/>
            <person name="Norbu N."/>
            <person name="Novod N."/>
            <person name="O'Neill B."/>
            <person name="Osman S."/>
            <person name="Markiewicz E."/>
            <person name="Oyono O.L."/>
            <person name="Patti C."/>
            <person name="Phunkhang P."/>
            <person name="Pierre F."/>
            <person name="Priest M."/>
            <person name="Raghuraman S."/>
            <person name="Rege F."/>
            <person name="Reyes R."/>
            <person name="Rise C."/>
            <person name="Rogov P."/>
            <person name="Ross K."/>
            <person name="Ryan E."/>
            <person name="Settipalli S."/>
            <person name="Shea T."/>
            <person name="Sherpa N."/>
            <person name="Shi L."/>
            <person name="Shih D."/>
            <person name="Sparrow T."/>
            <person name="Spaulding J."/>
            <person name="Stalker J."/>
            <person name="Stange-Thomann N."/>
            <person name="Stavropoulos S."/>
            <person name="Stone C."/>
            <person name="Strader C."/>
            <person name="Tesfaye S."/>
            <person name="Thomson T."/>
            <person name="Thoulutsang Y."/>
            <person name="Thoulutsang D."/>
            <person name="Topham K."/>
            <person name="Topping I."/>
            <person name="Tsamla T."/>
            <person name="Vassiliev H."/>
            <person name="Vo A."/>
            <person name="Wangchuk T."/>
            <person name="Wangdi T."/>
            <person name="Weiand M."/>
            <person name="Wilkinson J."/>
            <person name="Wilson A."/>
            <person name="Yadav S."/>
            <person name="Young G."/>
            <person name="Yu Q."/>
            <person name="Zembek L."/>
            <person name="Zhong D."/>
            <person name="Zimmer A."/>
            <person name="Zwirko Z."/>
            <person name="Jaffe D.B."/>
            <person name="Alvarez P."/>
            <person name="Brockman W."/>
            <person name="Butler J."/>
            <person name="Chin C."/>
            <person name="Gnerre S."/>
            <person name="Grabherr M."/>
            <person name="Kleber M."/>
            <person name="Mauceli E."/>
            <person name="MacCallum I."/>
        </authorList>
    </citation>
    <scope>NUCLEOTIDE SEQUENCE [LARGE SCALE GENOMIC DNA]</scope>
    <source>
        <strain evidence="3">Rob3c / Tucson 14021-0248.25</strain>
    </source>
</reference>
<dbReference type="EMBL" id="CH480819">
    <property type="protein sequence ID" value="EDW53176.1"/>
    <property type="molecule type" value="Genomic_DNA"/>
</dbReference>
<accession>B4I0Z5</accession>